<feature type="domain" description="Putative plant transposon protein" evidence="2">
    <location>
        <begin position="1"/>
        <end position="152"/>
    </location>
</feature>
<organism evidence="3 4">
    <name type="scientific">Stylosanthes scabra</name>
    <dbReference type="NCBI Taxonomy" id="79078"/>
    <lineage>
        <taxon>Eukaryota</taxon>
        <taxon>Viridiplantae</taxon>
        <taxon>Streptophyta</taxon>
        <taxon>Embryophyta</taxon>
        <taxon>Tracheophyta</taxon>
        <taxon>Spermatophyta</taxon>
        <taxon>Magnoliopsida</taxon>
        <taxon>eudicotyledons</taxon>
        <taxon>Gunneridae</taxon>
        <taxon>Pentapetalae</taxon>
        <taxon>rosids</taxon>
        <taxon>fabids</taxon>
        <taxon>Fabales</taxon>
        <taxon>Fabaceae</taxon>
        <taxon>Papilionoideae</taxon>
        <taxon>50 kb inversion clade</taxon>
        <taxon>dalbergioids sensu lato</taxon>
        <taxon>Dalbergieae</taxon>
        <taxon>Pterocarpus clade</taxon>
        <taxon>Stylosanthes</taxon>
    </lineage>
</organism>
<evidence type="ECO:0000259" key="2">
    <source>
        <dbReference type="Pfam" id="PF20167"/>
    </source>
</evidence>
<name>A0ABU6RXZ5_9FABA</name>
<feature type="compositionally biased region" description="Low complexity" evidence="1">
    <location>
        <begin position="182"/>
        <end position="201"/>
    </location>
</feature>
<dbReference type="EMBL" id="JASCZI010033663">
    <property type="protein sequence ID" value="MED6129037.1"/>
    <property type="molecule type" value="Genomic_DNA"/>
</dbReference>
<dbReference type="Pfam" id="PF20167">
    <property type="entry name" value="Transposase_32"/>
    <property type="match status" value="1"/>
</dbReference>
<proteinExistence type="predicted"/>
<feature type="non-terminal residue" evidence="3">
    <location>
        <position position="300"/>
    </location>
</feature>
<gene>
    <name evidence="3" type="ORF">PIB30_103828</name>
</gene>
<evidence type="ECO:0000256" key="1">
    <source>
        <dbReference type="SAM" id="MobiDB-lite"/>
    </source>
</evidence>
<dbReference type="Proteomes" id="UP001341840">
    <property type="component" value="Unassembled WGS sequence"/>
</dbReference>
<evidence type="ECO:0000313" key="3">
    <source>
        <dbReference type="EMBL" id="MED6129037.1"/>
    </source>
</evidence>
<comment type="caution">
    <text evidence="3">The sequence shown here is derived from an EMBL/GenBank/DDBJ whole genome shotgun (WGS) entry which is preliminary data.</text>
</comment>
<keyword evidence="4" id="KW-1185">Reference proteome</keyword>
<sequence length="300" mass="34813">MVRGTEINFDPSNIKRVLKLRKDPIPNAPSYHERKANDDFRLDHILYDMCEEGAEWLRHRDGRPHYLRRSDLEPMPKGWYEFVCRSILSTTNRSELTLERAMLIYSIIIGENINVEEIIAEQIYKFVYKTDISSSLPFPSIIVALCADAKIPAIPDDTLIPQEPPIVAEAMVRTREPRAKNPRQTRQTTPPQQQPQVQHQQELPAEDHTYAWWISKAHIPRHDYTTSKRDQDFSKPKSATHMRRIPRICVGSQQLTFEAHVGRAKRDSILASPFQKPRICVKQQAYAWKASSMPKISKIH</sequence>
<reference evidence="3 4" key="1">
    <citation type="journal article" date="2023" name="Plants (Basel)">
        <title>Bridging the Gap: Combining Genomics and Transcriptomics Approaches to Understand Stylosanthes scabra, an Orphan Legume from the Brazilian Caatinga.</title>
        <authorList>
            <person name="Ferreira-Neto J.R.C."/>
            <person name="da Silva M.D."/>
            <person name="Binneck E."/>
            <person name="de Melo N.F."/>
            <person name="da Silva R.H."/>
            <person name="de Melo A.L.T.M."/>
            <person name="Pandolfi V."/>
            <person name="Bustamante F.O."/>
            <person name="Brasileiro-Vidal A.C."/>
            <person name="Benko-Iseppon A.M."/>
        </authorList>
    </citation>
    <scope>NUCLEOTIDE SEQUENCE [LARGE SCALE GENOMIC DNA]</scope>
    <source>
        <tissue evidence="3">Leaves</tissue>
    </source>
</reference>
<protein>
    <recommendedName>
        <fullName evidence="2">Putative plant transposon protein domain-containing protein</fullName>
    </recommendedName>
</protein>
<accession>A0ABU6RXZ5</accession>
<feature type="region of interest" description="Disordered" evidence="1">
    <location>
        <begin position="174"/>
        <end position="202"/>
    </location>
</feature>
<evidence type="ECO:0000313" key="4">
    <source>
        <dbReference type="Proteomes" id="UP001341840"/>
    </source>
</evidence>
<dbReference type="InterPro" id="IPR046796">
    <property type="entry name" value="Transposase_32_dom"/>
</dbReference>